<keyword evidence="8 11" id="KW-1133">Transmembrane helix</keyword>
<dbReference type="EMBL" id="JAHLJV010000092">
    <property type="protein sequence ID" value="KAK1573426.1"/>
    <property type="molecule type" value="Genomic_DNA"/>
</dbReference>
<accession>A0AAD8PPA1</accession>
<keyword evidence="7" id="KW-0256">Endoplasmic reticulum</keyword>
<sequence>MATASTLVGIASAFCALGLGLMLRSSWRASLVTLLLGVISLLIFVTARHLQLQQNRLRRPVLLSDIVVKDPTSLGLLKGAYFLVVLGSGGHTKEMLAMMEIGFPNVPSMHRRYLISSGDSMSLKHLEAFEGHLKSAHGEEQVGSYDKYIVARARKIHQSLLTTPFTALLSVTQIFPLLLSSPFKGVRSRQQFPDVILTNGPATGFIVGLVAYLLKLFFIVPEDTMQVLYIESWARIRTLSLTGKLFHRTGVADLLLVQHEKVAKAYGVTNAGCMVVKRTRNRSTSAQTNVDSAAASASASSPKVAKWGLWFCSNAAVRLPAQPFQPSNSLSSRSMLIWSLFLPNLRLLDHFWTAMGLVRISEGGMSLMTWNHGGSWTGKPGRNFVVSSWLTAW</sequence>
<dbReference type="GO" id="GO:0006488">
    <property type="term" value="P:dolichol-linked oligosaccharide biosynthetic process"/>
    <property type="evidence" value="ECO:0007669"/>
    <property type="project" value="InterPro"/>
</dbReference>
<organism evidence="12 13">
    <name type="scientific">Colletotrichum navitas</name>
    <dbReference type="NCBI Taxonomy" id="681940"/>
    <lineage>
        <taxon>Eukaryota</taxon>
        <taxon>Fungi</taxon>
        <taxon>Dikarya</taxon>
        <taxon>Ascomycota</taxon>
        <taxon>Pezizomycotina</taxon>
        <taxon>Sordariomycetes</taxon>
        <taxon>Hypocreomycetidae</taxon>
        <taxon>Glomerellales</taxon>
        <taxon>Glomerellaceae</taxon>
        <taxon>Colletotrichum</taxon>
        <taxon>Colletotrichum graminicola species complex</taxon>
    </lineage>
</organism>
<evidence type="ECO:0000256" key="7">
    <source>
        <dbReference type="ARBA" id="ARBA00022824"/>
    </source>
</evidence>
<evidence type="ECO:0000313" key="12">
    <source>
        <dbReference type="EMBL" id="KAK1573426.1"/>
    </source>
</evidence>
<proteinExistence type="inferred from homology"/>
<evidence type="ECO:0000256" key="8">
    <source>
        <dbReference type="ARBA" id="ARBA00022989"/>
    </source>
</evidence>
<dbReference type="GO" id="GO:0031965">
    <property type="term" value="C:nuclear membrane"/>
    <property type="evidence" value="ECO:0007669"/>
    <property type="project" value="UniProtKB-SubCell"/>
</dbReference>
<keyword evidence="6 11" id="KW-0812">Transmembrane</keyword>
<dbReference type="Proteomes" id="UP001230504">
    <property type="component" value="Unassembled WGS sequence"/>
</dbReference>
<evidence type="ECO:0000256" key="1">
    <source>
        <dbReference type="ARBA" id="ARBA00004389"/>
    </source>
</evidence>
<dbReference type="RefSeq" id="XP_060409048.1">
    <property type="nucleotide sequence ID" value="XM_060562824.1"/>
</dbReference>
<feature type="transmembrane region" description="Helical" evidence="11">
    <location>
        <begin position="160"/>
        <end position="179"/>
    </location>
</feature>
<dbReference type="Pfam" id="PF08660">
    <property type="entry name" value="Alg14"/>
    <property type="match status" value="1"/>
</dbReference>
<dbReference type="InterPro" id="IPR013969">
    <property type="entry name" value="Oligosacch_biosynth_Alg14"/>
</dbReference>
<dbReference type="AlphaFoldDB" id="A0AAD8PPA1"/>
<dbReference type="GO" id="GO:0004577">
    <property type="term" value="F:N-acetylglucosaminyldiphosphodolichol N-acetylglucosaminyltransferase activity"/>
    <property type="evidence" value="ECO:0007669"/>
    <property type="project" value="TreeGrafter"/>
</dbReference>
<evidence type="ECO:0000256" key="10">
    <source>
        <dbReference type="ARBA" id="ARBA00032062"/>
    </source>
</evidence>
<dbReference type="PANTHER" id="PTHR12154:SF4">
    <property type="entry name" value="UDP-N-ACETYLGLUCOSAMINE TRANSFERASE SUBUNIT ALG14 HOMOLOG"/>
    <property type="match status" value="1"/>
</dbReference>
<dbReference type="GeneID" id="85447064"/>
<feature type="transmembrane region" description="Helical" evidence="11">
    <location>
        <begin position="199"/>
        <end position="220"/>
    </location>
</feature>
<dbReference type="PANTHER" id="PTHR12154">
    <property type="entry name" value="GLYCOSYL TRANSFERASE-RELATED"/>
    <property type="match status" value="1"/>
</dbReference>
<gene>
    <name evidence="12" type="ORF">LY79DRAFT_662777</name>
</gene>
<dbReference type="GO" id="GO:0043541">
    <property type="term" value="C:UDP-N-acetylglucosamine transferase complex"/>
    <property type="evidence" value="ECO:0007669"/>
    <property type="project" value="TreeGrafter"/>
</dbReference>
<reference evidence="12" key="1">
    <citation type="submission" date="2021-06" db="EMBL/GenBank/DDBJ databases">
        <title>Comparative genomics, transcriptomics and evolutionary studies reveal genomic signatures of adaptation to plant cell wall in hemibiotrophic fungi.</title>
        <authorList>
            <consortium name="DOE Joint Genome Institute"/>
            <person name="Baroncelli R."/>
            <person name="Diaz J.F."/>
            <person name="Benocci T."/>
            <person name="Peng M."/>
            <person name="Battaglia E."/>
            <person name="Haridas S."/>
            <person name="Andreopoulos W."/>
            <person name="Labutti K."/>
            <person name="Pangilinan J."/>
            <person name="Floch G.L."/>
            <person name="Makela M.R."/>
            <person name="Henrissat B."/>
            <person name="Grigoriev I.V."/>
            <person name="Crouch J.A."/>
            <person name="De Vries R.P."/>
            <person name="Sukno S.A."/>
            <person name="Thon M.R."/>
        </authorList>
    </citation>
    <scope>NUCLEOTIDE SEQUENCE</scope>
    <source>
        <strain evidence="12">CBS 125086</strain>
    </source>
</reference>
<comment type="caution">
    <text evidence="12">The sequence shown here is derived from an EMBL/GenBank/DDBJ whole genome shotgun (WGS) entry which is preliminary data.</text>
</comment>
<evidence type="ECO:0000256" key="4">
    <source>
        <dbReference type="ARBA" id="ARBA00011335"/>
    </source>
</evidence>
<comment type="subunit">
    <text evidence="4">Heterodimer with ALG13 to form a functional enzyme.</text>
</comment>
<protein>
    <recommendedName>
        <fullName evidence="5">UDP-N-acetylglucosamine transferase subunit ALG14</fullName>
    </recommendedName>
    <alternativeName>
        <fullName evidence="10">Asparagine-linked glycosylation protein 14</fullName>
    </alternativeName>
</protein>
<evidence type="ECO:0000256" key="6">
    <source>
        <dbReference type="ARBA" id="ARBA00022692"/>
    </source>
</evidence>
<name>A0AAD8PPA1_9PEZI</name>
<comment type="subcellular location">
    <subcellularLocation>
        <location evidence="1">Endoplasmic reticulum membrane</location>
        <topology evidence="1">Single-pass membrane protein</topology>
    </subcellularLocation>
    <subcellularLocation>
        <location evidence="2">Nucleus membrane</location>
        <topology evidence="2">Single-pass membrane protein</topology>
    </subcellularLocation>
</comment>
<evidence type="ECO:0000256" key="9">
    <source>
        <dbReference type="ARBA" id="ARBA00023136"/>
    </source>
</evidence>
<evidence type="ECO:0000313" key="13">
    <source>
        <dbReference type="Proteomes" id="UP001230504"/>
    </source>
</evidence>
<keyword evidence="13" id="KW-1185">Reference proteome</keyword>
<evidence type="ECO:0000256" key="3">
    <source>
        <dbReference type="ARBA" id="ARBA00009731"/>
    </source>
</evidence>
<evidence type="ECO:0000256" key="11">
    <source>
        <dbReference type="SAM" id="Phobius"/>
    </source>
</evidence>
<feature type="transmembrane region" description="Helical" evidence="11">
    <location>
        <begin position="30"/>
        <end position="50"/>
    </location>
</feature>
<keyword evidence="9 11" id="KW-0472">Membrane</keyword>
<dbReference type="Gene3D" id="3.40.50.2000">
    <property type="entry name" value="Glycogen Phosphorylase B"/>
    <property type="match status" value="1"/>
</dbReference>
<evidence type="ECO:0000256" key="2">
    <source>
        <dbReference type="ARBA" id="ARBA00004590"/>
    </source>
</evidence>
<evidence type="ECO:0000256" key="5">
    <source>
        <dbReference type="ARBA" id="ARBA00017467"/>
    </source>
</evidence>
<comment type="similarity">
    <text evidence="3">Belongs to the ALG14 family.</text>
</comment>